<accession>A0AAE1FK63</accession>
<gene>
    <name evidence="1" type="ORF">Pcinc_019995</name>
</gene>
<name>A0AAE1FK63_PETCI</name>
<reference evidence="1" key="1">
    <citation type="submission" date="2023-10" db="EMBL/GenBank/DDBJ databases">
        <title>Genome assemblies of two species of porcelain crab, Petrolisthes cinctipes and Petrolisthes manimaculis (Anomura: Porcellanidae).</title>
        <authorList>
            <person name="Angst P."/>
        </authorList>
    </citation>
    <scope>NUCLEOTIDE SEQUENCE</scope>
    <source>
        <strain evidence="1">PB745_01</strain>
        <tissue evidence="1">Gill</tissue>
    </source>
</reference>
<proteinExistence type="predicted"/>
<keyword evidence="2" id="KW-1185">Reference proteome</keyword>
<organism evidence="1 2">
    <name type="scientific">Petrolisthes cinctipes</name>
    <name type="common">Flat porcelain crab</name>
    <dbReference type="NCBI Taxonomy" id="88211"/>
    <lineage>
        <taxon>Eukaryota</taxon>
        <taxon>Metazoa</taxon>
        <taxon>Ecdysozoa</taxon>
        <taxon>Arthropoda</taxon>
        <taxon>Crustacea</taxon>
        <taxon>Multicrustacea</taxon>
        <taxon>Malacostraca</taxon>
        <taxon>Eumalacostraca</taxon>
        <taxon>Eucarida</taxon>
        <taxon>Decapoda</taxon>
        <taxon>Pleocyemata</taxon>
        <taxon>Anomura</taxon>
        <taxon>Galatheoidea</taxon>
        <taxon>Porcellanidae</taxon>
        <taxon>Petrolisthes</taxon>
    </lineage>
</organism>
<sequence>MDDGFVVLTKDDHDADLLFHGAAKNDLLNNDFNTIMPPEIRAKKTVLLFNVDDYVYKNNEEQIKEEIRGLNSWARDEIKEVYKFPNSNTLKITFGQTLLQTKH</sequence>
<dbReference type="Proteomes" id="UP001286313">
    <property type="component" value="Unassembled WGS sequence"/>
</dbReference>
<comment type="caution">
    <text evidence="1">The sequence shown here is derived from an EMBL/GenBank/DDBJ whole genome shotgun (WGS) entry which is preliminary data.</text>
</comment>
<evidence type="ECO:0000313" key="1">
    <source>
        <dbReference type="EMBL" id="KAK3875116.1"/>
    </source>
</evidence>
<protein>
    <submittedName>
        <fullName evidence="1">Uncharacterized protein</fullName>
    </submittedName>
</protein>
<evidence type="ECO:0000313" key="2">
    <source>
        <dbReference type="Proteomes" id="UP001286313"/>
    </source>
</evidence>
<dbReference type="AlphaFoldDB" id="A0AAE1FK63"/>
<dbReference type="EMBL" id="JAWQEG010002011">
    <property type="protein sequence ID" value="KAK3875116.1"/>
    <property type="molecule type" value="Genomic_DNA"/>
</dbReference>